<keyword evidence="3" id="KW-0732">Signal</keyword>
<evidence type="ECO:0000256" key="1">
    <source>
        <dbReference type="SAM" id="MobiDB-lite"/>
    </source>
</evidence>
<dbReference type="HOGENOM" id="CLU_348142_0_0_1"/>
<keyword evidence="2" id="KW-0812">Transmembrane</keyword>
<dbReference type="EMBL" id="KL198119">
    <property type="protein sequence ID" value="KDQ06939.1"/>
    <property type="molecule type" value="Genomic_DNA"/>
</dbReference>
<proteinExistence type="predicted"/>
<evidence type="ECO:0000313" key="5">
    <source>
        <dbReference type="Proteomes" id="UP000027195"/>
    </source>
</evidence>
<dbReference type="AlphaFoldDB" id="A0A067LUZ9"/>
<feature type="signal peptide" evidence="3">
    <location>
        <begin position="1"/>
        <end position="27"/>
    </location>
</feature>
<dbReference type="OrthoDB" id="3267487at2759"/>
<feature type="transmembrane region" description="Helical" evidence="2">
    <location>
        <begin position="152"/>
        <end position="170"/>
    </location>
</feature>
<keyword evidence="2" id="KW-0472">Membrane</keyword>
<feature type="region of interest" description="Disordered" evidence="1">
    <location>
        <begin position="771"/>
        <end position="795"/>
    </location>
</feature>
<protein>
    <submittedName>
        <fullName evidence="4">Uncharacterized protein</fullName>
    </submittedName>
</protein>
<feature type="compositionally biased region" description="Gly residues" evidence="1">
    <location>
        <begin position="657"/>
        <end position="672"/>
    </location>
</feature>
<name>A0A067LUZ9_BOTB1</name>
<feature type="region of interest" description="Disordered" evidence="1">
    <location>
        <begin position="654"/>
        <end position="676"/>
    </location>
</feature>
<evidence type="ECO:0000256" key="2">
    <source>
        <dbReference type="SAM" id="Phobius"/>
    </source>
</evidence>
<feature type="chain" id="PRO_5001640781" evidence="3">
    <location>
        <begin position="28"/>
        <end position="810"/>
    </location>
</feature>
<sequence length="810" mass="87975">MSSPRPPAVSRVLLYLLALSSVLCVDASPAAPTRTAALPRQMPISPDAHTYPSQLAPASRTFTPTLTLALPTNPALYLSAPHPATTLPPSSSHTRTPPLFLVVTLATTLTISDYPPYHNLSRPYFPKYSALPDGSLTTPLLRHDMAKQTSRLLLIGALLMLFTRNTLVSLDYIRRGRVKDKTLFYLLFASQIFGPVCFLSLIVGFVNQDANCAAVNQIAAVSVEISQAIMISGILGIKAFHCLNRSRIVLCVIAAFQLASLILFCLEIPNWETKRRLTGTCSATGQLKYMPVSVALTFGETIFICVCFLIALCKSSRFAFARGRMSITIPDSPVHTLGSRAVDGMGMPEKRGWWDYVPERDGFGAEERQRQGEREREQYRKVGVIDRFRARIDGVFSSSGTYDPVKRRGSLPSDQLSAPRMTEAVGASGNRASDDPGQSYLSSTSLHENAASSTAGGTGMENHGSPSRAPSVRTMHTISGTPMRSFSARRPRIMQLRAVLKDELFLTVGVAVSSVITSTLSLVHAYKHDTIHGPSVIMDINWAVISLLIMHSYSKVIRRHEKEEILHAPLERYPYGLSSTIDSRHGSGPGPGAQRSDGSSLSQRSRASRRSHINLNLNMQTSLWNPDFSMHRRPSEVPLTESLRSAASAEYMRARGGPAGAGSNTGAGAGADGGRRDSYSLSTDHFYDEEASTDGGHSVHHNDTGNMGVVRLYPPGSRDEYFRQLEAASIADGPIRPPVIPMVPPAMPRPAMLIDDEDEWRSVVRVVPSPSPVPIPAPGSSRAEPGAVGEQVDRSSAVELQEGLIRLSSL</sequence>
<feature type="region of interest" description="Disordered" evidence="1">
    <location>
        <begin position="399"/>
        <end position="473"/>
    </location>
</feature>
<feature type="compositionally biased region" description="Polar residues" evidence="1">
    <location>
        <begin position="439"/>
        <end position="455"/>
    </location>
</feature>
<feature type="region of interest" description="Disordered" evidence="1">
    <location>
        <begin position="579"/>
        <end position="612"/>
    </location>
</feature>
<feature type="transmembrane region" description="Helical" evidence="2">
    <location>
        <begin position="218"/>
        <end position="237"/>
    </location>
</feature>
<feature type="transmembrane region" description="Helical" evidence="2">
    <location>
        <begin position="531"/>
        <end position="550"/>
    </location>
</feature>
<feature type="transmembrane region" description="Helical" evidence="2">
    <location>
        <begin position="504"/>
        <end position="525"/>
    </location>
</feature>
<organism evidence="4 5">
    <name type="scientific">Botryobasidium botryosum (strain FD-172 SS1)</name>
    <dbReference type="NCBI Taxonomy" id="930990"/>
    <lineage>
        <taxon>Eukaryota</taxon>
        <taxon>Fungi</taxon>
        <taxon>Dikarya</taxon>
        <taxon>Basidiomycota</taxon>
        <taxon>Agaricomycotina</taxon>
        <taxon>Agaricomycetes</taxon>
        <taxon>Cantharellales</taxon>
        <taxon>Botryobasidiaceae</taxon>
        <taxon>Botryobasidium</taxon>
    </lineage>
</organism>
<accession>A0A067LUZ9</accession>
<keyword evidence="5" id="KW-1185">Reference proteome</keyword>
<feature type="transmembrane region" description="Helical" evidence="2">
    <location>
        <begin position="249"/>
        <end position="269"/>
    </location>
</feature>
<keyword evidence="2" id="KW-1133">Transmembrane helix</keyword>
<feature type="transmembrane region" description="Helical" evidence="2">
    <location>
        <begin position="289"/>
        <end position="312"/>
    </location>
</feature>
<reference evidence="5" key="1">
    <citation type="journal article" date="2014" name="Proc. Natl. Acad. Sci. U.S.A.">
        <title>Extensive sampling of basidiomycete genomes demonstrates inadequacy of the white-rot/brown-rot paradigm for wood decay fungi.</title>
        <authorList>
            <person name="Riley R."/>
            <person name="Salamov A.A."/>
            <person name="Brown D.W."/>
            <person name="Nagy L.G."/>
            <person name="Floudas D."/>
            <person name="Held B.W."/>
            <person name="Levasseur A."/>
            <person name="Lombard V."/>
            <person name="Morin E."/>
            <person name="Otillar R."/>
            <person name="Lindquist E.A."/>
            <person name="Sun H."/>
            <person name="LaButti K.M."/>
            <person name="Schmutz J."/>
            <person name="Jabbour D."/>
            <person name="Luo H."/>
            <person name="Baker S.E."/>
            <person name="Pisabarro A.G."/>
            <person name="Walton J.D."/>
            <person name="Blanchette R.A."/>
            <person name="Henrissat B."/>
            <person name="Martin F."/>
            <person name="Cullen D."/>
            <person name="Hibbett D.S."/>
            <person name="Grigoriev I.V."/>
        </authorList>
    </citation>
    <scope>NUCLEOTIDE SEQUENCE [LARGE SCALE GENOMIC DNA]</scope>
    <source>
        <strain evidence="5">FD-172 SS1</strain>
    </source>
</reference>
<feature type="compositionally biased region" description="Low complexity" evidence="1">
    <location>
        <begin position="595"/>
        <end position="605"/>
    </location>
</feature>
<gene>
    <name evidence="4" type="ORF">BOTBODRAFT_60341</name>
</gene>
<evidence type="ECO:0000313" key="4">
    <source>
        <dbReference type="EMBL" id="KDQ06939.1"/>
    </source>
</evidence>
<feature type="transmembrane region" description="Helical" evidence="2">
    <location>
        <begin position="182"/>
        <end position="206"/>
    </location>
</feature>
<dbReference type="InParanoid" id="A0A067LUZ9"/>
<evidence type="ECO:0000256" key="3">
    <source>
        <dbReference type="SAM" id="SignalP"/>
    </source>
</evidence>
<dbReference type="Proteomes" id="UP000027195">
    <property type="component" value="Unassembled WGS sequence"/>
</dbReference>